<protein>
    <submittedName>
        <fullName evidence="2">Putative GNAT superfamily acetyltransferase</fullName>
    </submittedName>
</protein>
<keyword evidence="2" id="KW-0808">Transferase</keyword>
<dbReference type="AlphaFoldDB" id="A0A840PD32"/>
<feature type="domain" description="N-acetyltransferase" evidence="1">
    <location>
        <begin position="39"/>
        <end position="182"/>
    </location>
</feature>
<dbReference type="SUPFAM" id="SSF55729">
    <property type="entry name" value="Acyl-CoA N-acyltransferases (Nat)"/>
    <property type="match status" value="1"/>
</dbReference>
<comment type="caution">
    <text evidence="2">The sequence shown here is derived from an EMBL/GenBank/DDBJ whole genome shotgun (WGS) entry which is preliminary data.</text>
</comment>
<dbReference type="GO" id="GO:0016747">
    <property type="term" value="F:acyltransferase activity, transferring groups other than amino-acyl groups"/>
    <property type="evidence" value="ECO:0007669"/>
    <property type="project" value="InterPro"/>
</dbReference>
<keyword evidence="3" id="KW-1185">Reference proteome</keyword>
<dbReference type="EMBL" id="JACHGN010000010">
    <property type="protein sequence ID" value="MBB5135330.1"/>
    <property type="molecule type" value="Genomic_DNA"/>
</dbReference>
<evidence type="ECO:0000259" key="1">
    <source>
        <dbReference type="PROSITE" id="PS51186"/>
    </source>
</evidence>
<dbReference type="RefSeq" id="WP_246518553.1">
    <property type="nucleotide sequence ID" value="NZ_BAABIX010000015.1"/>
</dbReference>
<dbReference type="PANTHER" id="PTHR41700:SF1">
    <property type="entry name" value="N-ACETYLTRANSFERASE DOMAIN-CONTAINING PROTEIN"/>
    <property type="match status" value="1"/>
</dbReference>
<dbReference type="PANTHER" id="PTHR41700">
    <property type="entry name" value="GCN5-RELATED N-ACETYLTRANSFERASE"/>
    <property type="match status" value="1"/>
</dbReference>
<dbReference type="Proteomes" id="UP000578449">
    <property type="component" value="Unassembled WGS sequence"/>
</dbReference>
<sequence>MTGTPPTLNPVPDTTADVTADVTADALAYAERAAALSGVRVRELVDLGDLQEVYRFFDSIWHFVPHDPPITVELMRAFAHTGNYVAGAYEGERLVGASAGFLAAPPGQVLHSHVTGASIGRGIGYALKLHQRAWALARGLDRVTWTFDPLVRRNAYFNLVKLGALPEEYLQRFYGTMGDAINGGDESDRVLAVWRLRGARARAACQGRGAVAEVPGGAAIGLADHDGRPVPGPVDAPVVLVAVPRDVERLRAADPGAALAWRQAVREVLGGLMHEGARVTGFHERTYYVVERA</sequence>
<gene>
    <name evidence="2" type="ORF">HNP84_005066</name>
</gene>
<dbReference type="Gene3D" id="3.40.630.30">
    <property type="match status" value="1"/>
</dbReference>
<dbReference type="InterPro" id="IPR000182">
    <property type="entry name" value="GNAT_dom"/>
</dbReference>
<evidence type="ECO:0000313" key="3">
    <source>
        <dbReference type="Proteomes" id="UP000578449"/>
    </source>
</evidence>
<reference evidence="2 3" key="1">
    <citation type="submission" date="2020-08" db="EMBL/GenBank/DDBJ databases">
        <title>Genomic Encyclopedia of Type Strains, Phase IV (KMG-IV): sequencing the most valuable type-strain genomes for metagenomic binning, comparative biology and taxonomic classification.</title>
        <authorList>
            <person name="Goeker M."/>
        </authorList>
    </citation>
    <scope>NUCLEOTIDE SEQUENCE [LARGE SCALE GENOMIC DNA]</scope>
    <source>
        <strain evidence="2 3">DSM 45615</strain>
    </source>
</reference>
<dbReference type="PROSITE" id="PS51186">
    <property type="entry name" value="GNAT"/>
    <property type="match status" value="1"/>
</dbReference>
<dbReference type="InterPro" id="IPR038764">
    <property type="entry name" value="GNAT_N_AcTrfase_prd"/>
</dbReference>
<organism evidence="2 3">
    <name type="scientific">Thermocatellispora tengchongensis</name>
    <dbReference type="NCBI Taxonomy" id="1073253"/>
    <lineage>
        <taxon>Bacteria</taxon>
        <taxon>Bacillati</taxon>
        <taxon>Actinomycetota</taxon>
        <taxon>Actinomycetes</taxon>
        <taxon>Streptosporangiales</taxon>
        <taxon>Streptosporangiaceae</taxon>
        <taxon>Thermocatellispora</taxon>
    </lineage>
</organism>
<proteinExistence type="predicted"/>
<evidence type="ECO:0000313" key="2">
    <source>
        <dbReference type="EMBL" id="MBB5135330.1"/>
    </source>
</evidence>
<dbReference type="InterPro" id="IPR016181">
    <property type="entry name" value="Acyl_CoA_acyltransferase"/>
</dbReference>
<name>A0A840PD32_9ACTN</name>
<accession>A0A840PD32</accession>